<reference evidence="3" key="3">
    <citation type="submission" date="2016-03" db="UniProtKB">
        <authorList>
            <consortium name="EnsemblProtists"/>
        </authorList>
    </citation>
    <scope>IDENTIFICATION</scope>
</reference>
<keyword evidence="4" id="KW-1185">Reference proteome</keyword>
<dbReference type="EMBL" id="JH993071">
    <property type="protein sequence ID" value="EKX36565.1"/>
    <property type="molecule type" value="Genomic_DNA"/>
</dbReference>
<dbReference type="HOGENOM" id="CLU_1317605_0_0_1"/>
<dbReference type="RefSeq" id="XP_005823545.1">
    <property type="nucleotide sequence ID" value="XM_005823488.1"/>
</dbReference>
<reference evidence="4" key="2">
    <citation type="submission" date="2012-11" db="EMBL/GenBank/DDBJ databases">
        <authorList>
            <person name="Kuo A."/>
            <person name="Curtis B.A."/>
            <person name="Tanifuji G."/>
            <person name="Burki F."/>
            <person name="Gruber A."/>
            <person name="Irimia M."/>
            <person name="Maruyama S."/>
            <person name="Arias M.C."/>
            <person name="Ball S.G."/>
            <person name="Gile G.H."/>
            <person name="Hirakawa Y."/>
            <person name="Hopkins J.F."/>
            <person name="Rensing S.A."/>
            <person name="Schmutz J."/>
            <person name="Symeonidi A."/>
            <person name="Elias M."/>
            <person name="Eveleigh R.J."/>
            <person name="Herman E.K."/>
            <person name="Klute M.J."/>
            <person name="Nakayama T."/>
            <person name="Obornik M."/>
            <person name="Reyes-Prieto A."/>
            <person name="Armbrust E.V."/>
            <person name="Aves S.J."/>
            <person name="Beiko R.G."/>
            <person name="Coutinho P."/>
            <person name="Dacks J.B."/>
            <person name="Durnford D.G."/>
            <person name="Fast N.M."/>
            <person name="Green B.R."/>
            <person name="Grisdale C."/>
            <person name="Hempe F."/>
            <person name="Henrissat B."/>
            <person name="Hoppner M.P."/>
            <person name="Ishida K.-I."/>
            <person name="Kim E."/>
            <person name="Koreny L."/>
            <person name="Kroth P.G."/>
            <person name="Liu Y."/>
            <person name="Malik S.-B."/>
            <person name="Maier U.G."/>
            <person name="McRose D."/>
            <person name="Mock T."/>
            <person name="Neilson J.A."/>
            <person name="Onodera N.T."/>
            <person name="Poole A.M."/>
            <person name="Pritham E.J."/>
            <person name="Richards T.A."/>
            <person name="Rocap G."/>
            <person name="Roy S.W."/>
            <person name="Sarai C."/>
            <person name="Schaack S."/>
            <person name="Shirato S."/>
            <person name="Slamovits C.H."/>
            <person name="Spencer D.F."/>
            <person name="Suzuki S."/>
            <person name="Worden A.Z."/>
            <person name="Zauner S."/>
            <person name="Barry K."/>
            <person name="Bell C."/>
            <person name="Bharti A.K."/>
            <person name="Crow J.A."/>
            <person name="Grimwood J."/>
            <person name="Kramer R."/>
            <person name="Lindquist E."/>
            <person name="Lucas S."/>
            <person name="Salamov A."/>
            <person name="McFadden G.I."/>
            <person name="Lane C.E."/>
            <person name="Keeling P.J."/>
            <person name="Gray M.W."/>
            <person name="Grigoriev I.V."/>
            <person name="Archibald J.M."/>
        </authorList>
    </citation>
    <scope>NUCLEOTIDE SEQUENCE</scope>
    <source>
        <strain evidence="4">CCMP2712</strain>
    </source>
</reference>
<reference evidence="2 4" key="1">
    <citation type="journal article" date="2012" name="Nature">
        <title>Algal genomes reveal evolutionary mosaicism and the fate of nucleomorphs.</title>
        <authorList>
            <consortium name="DOE Joint Genome Institute"/>
            <person name="Curtis B.A."/>
            <person name="Tanifuji G."/>
            <person name="Burki F."/>
            <person name="Gruber A."/>
            <person name="Irimia M."/>
            <person name="Maruyama S."/>
            <person name="Arias M.C."/>
            <person name="Ball S.G."/>
            <person name="Gile G.H."/>
            <person name="Hirakawa Y."/>
            <person name="Hopkins J.F."/>
            <person name="Kuo A."/>
            <person name="Rensing S.A."/>
            <person name="Schmutz J."/>
            <person name="Symeonidi A."/>
            <person name="Elias M."/>
            <person name="Eveleigh R.J."/>
            <person name="Herman E.K."/>
            <person name="Klute M.J."/>
            <person name="Nakayama T."/>
            <person name="Obornik M."/>
            <person name="Reyes-Prieto A."/>
            <person name="Armbrust E.V."/>
            <person name="Aves S.J."/>
            <person name="Beiko R.G."/>
            <person name="Coutinho P."/>
            <person name="Dacks J.B."/>
            <person name="Durnford D.G."/>
            <person name="Fast N.M."/>
            <person name="Green B.R."/>
            <person name="Grisdale C.J."/>
            <person name="Hempel F."/>
            <person name="Henrissat B."/>
            <person name="Hoppner M.P."/>
            <person name="Ishida K."/>
            <person name="Kim E."/>
            <person name="Koreny L."/>
            <person name="Kroth P.G."/>
            <person name="Liu Y."/>
            <person name="Malik S.B."/>
            <person name="Maier U.G."/>
            <person name="McRose D."/>
            <person name="Mock T."/>
            <person name="Neilson J.A."/>
            <person name="Onodera N.T."/>
            <person name="Poole A.M."/>
            <person name="Pritham E.J."/>
            <person name="Richards T.A."/>
            <person name="Rocap G."/>
            <person name="Roy S.W."/>
            <person name="Sarai C."/>
            <person name="Schaack S."/>
            <person name="Shirato S."/>
            <person name="Slamovits C.H."/>
            <person name="Spencer D.F."/>
            <person name="Suzuki S."/>
            <person name="Worden A.Z."/>
            <person name="Zauner S."/>
            <person name="Barry K."/>
            <person name="Bell C."/>
            <person name="Bharti A.K."/>
            <person name="Crow J.A."/>
            <person name="Grimwood J."/>
            <person name="Kramer R."/>
            <person name="Lindquist E."/>
            <person name="Lucas S."/>
            <person name="Salamov A."/>
            <person name="McFadden G.I."/>
            <person name="Lane C.E."/>
            <person name="Keeling P.J."/>
            <person name="Gray M.W."/>
            <person name="Grigoriev I.V."/>
            <person name="Archibald J.M."/>
        </authorList>
    </citation>
    <scope>NUCLEOTIDE SEQUENCE</scope>
    <source>
        <strain evidence="2 4">CCMP2712</strain>
    </source>
</reference>
<dbReference type="GeneID" id="17293346"/>
<sequence>MQTVELCKQFSKSYNTTTHTYPGYIAPQRSYSGMYSPMISSPLHLNLSAMEAPAPQSPMTRIEVLSETFLINQDLQTDEFPSDSTNSTNSSATVTSSLSFTVHVEADLTNNEGADEQQNSTVSATEASRDPGAITREKACLFLNQISRLLNKREATPMDLCSMLDRSNHSLSGRRNSSDSSGLPECMICLENMQVAVVEVAHLKARMLS</sequence>
<feature type="region of interest" description="Disordered" evidence="1">
    <location>
        <begin position="110"/>
        <end position="130"/>
    </location>
</feature>
<name>L1IL89_GUITC</name>
<dbReference type="PaxDb" id="55529-EKX36565"/>
<proteinExistence type="predicted"/>
<evidence type="ECO:0000313" key="4">
    <source>
        <dbReference type="Proteomes" id="UP000011087"/>
    </source>
</evidence>
<dbReference type="AlphaFoldDB" id="L1IL89"/>
<protein>
    <submittedName>
        <fullName evidence="2 3">Uncharacterized protein</fullName>
    </submittedName>
</protein>
<accession>L1IL89</accession>
<evidence type="ECO:0000313" key="3">
    <source>
        <dbReference type="EnsemblProtists" id="EKX36565"/>
    </source>
</evidence>
<gene>
    <name evidence="2" type="ORF">GUITHDRAFT_117220</name>
</gene>
<evidence type="ECO:0000313" key="2">
    <source>
        <dbReference type="EMBL" id="EKX36565.1"/>
    </source>
</evidence>
<feature type="compositionally biased region" description="Polar residues" evidence="1">
    <location>
        <begin position="110"/>
        <end position="126"/>
    </location>
</feature>
<dbReference type="KEGG" id="gtt:GUITHDRAFT_117220"/>
<dbReference type="Proteomes" id="UP000011087">
    <property type="component" value="Unassembled WGS sequence"/>
</dbReference>
<evidence type="ECO:0000256" key="1">
    <source>
        <dbReference type="SAM" id="MobiDB-lite"/>
    </source>
</evidence>
<organism evidence="2">
    <name type="scientific">Guillardia theta (strain CCMP2712)</name>
    <name type="common">Cryptophyte</name>
    <dbReference type="NCBI Taxonomy" id="905079"/>
    <lineage>
        <taxon>Eukaryota</taxon>
        <taxon>Cryptophyceae</taxon>
        <taxon>Pyrenomonadales</taxon>
        <taxon>Geminigeraceae</taxon>
        <taxon>Guillardia</taxon>
    </lineage>
</organism>
<dbReference type="EnsemblProtists" id="EKX36565">
    <property type="protein sequence ID" value="EKX36565"/>
    <property type="gene ID" value="GUITHDRAFT_117220"/>
</dbReference>